<dbReference type="AlphaFoldDB" id="A0A5C6FL74"/>
<evidence type="ECO:0008006" key="4">
    <source>
        <dbReference type="Google" id="ProtNLM"/>
    </source>
</evidence>
<evidence type="ECO:0000313" key="3">
    <source>
        <dbReference type="Proteomes" id="UP000316476"/>
    </source>
</evidence>
<dbReference type="EMBL" id="SJPZ01000002">
    <property type="protein sequence ID" value="TWU62890.1"/>
    <property type="molecule type" value="Genomic_DNA"/>
</dbReference>
<proteinExistence type="predicted"/>
<organism evidence="2 3">
    <name type="scientific">Crateriforma conspicua</name>
    <dbReference type="NCBI Taxonomy" id="2527996"/>
    <lineage>
        <taxon>Bacteria</taxon>
        <taxon>Pseudomonadati</taxon>
        <taxon>Planctomycetota</taxon>
        <taxon>Planctomycetia</taxon>
        <taxon>Planctomycetales</taxon>
        <taxon>Planctomycetaceae</taxon>
        <taxon>Crateriforma</taxon>
    </lineage>
</organism>
<gene>
    <name evidence="2" type="ORF">V7x_46270</name>
</gene>
<keyword evidence="1" id="KW-0812">Transmembrane</keyword>
<feature type="transmembrane region" description="Helical" evidence="1">
    <location>
        <begin position="21"/>
        <end position="44"/>
    </location>
</feature>
<comment type="caution">
    <text evidence="2">The sequence shown here is derived from an EMBL/GenBank/DDBJ whole genome shotgun (WGS) entry which is preliminary data.</text>
</comment>
<accession>A0A5C6FL74</accession>
<dbReference type="RefSeq" id="WP_197138182.1">
    <property type="nucleotide sequence ID" value="NZ_SJPZ01000002.1"/>
</dbReference>
<keyword evidence="1" id="KW-0472">Membrane</keyword>
<evidence type="ECO:0000313" key="2">
    <source>
        <dbReference type="EMBL" id="TWU62890.1"/>
    </source>
</evidence>
<dbReference type="NCBIfam" id="TIGR02532">
    <property type="entry name" value="IV_pilin_GFxxxE"/>
    <property type="match status" value="1"/>
</dbReference>
<dbReference type="InterPro" id="IPR012902">
    <property type="entry name" value="N_methyl_site"/>
</dbReference>
<name>A0A5C6FL74_9PLAN</name>
<reference evidence="2 3" key="1">
    <citation type="submission" date="2019-02" db="EMBL/GenBank/DDBJ databases">
        <title>Deep-cultivation of Planctomycetes and their phenomic and genomic characterization uncovers novel biology.</title>
        <authorList>
            <person name="Wiegand S."/>
            <person name="Jogler M."/>
            <person name="Boedeker C."/>
            <person name="Pinto D."/>
            <person name="Vollmers J."/>
            <person name="Rivas-Marin E."/>
            <person name="Kohn T."/>
            <person name="Peeters S.H."/>
            <person name="Heuer A."/>
            <person name="Rast P."/>
            <person name="Oberbeckmann S."/>
            <person name="Bunk B."/>
            <person name="Jeske O."/>
            <person name="Meyerdierks A."/>
            <person name="Storesund J.E."/>
            <person name="Kallscheuer N."/>
            <person name="Luecker S."/>
            <person name="Lage O.M."/>
            <person name="Pohl T."/>
            <person name="Merkel B.J."/>
            <person name="Hornburger P."/>
            <person name="Mueller R.-W."/>
            <person name="Bruemmer F."/>
            <person name="Labrenz M."/>
            <person name="Spormann A.M."/>
            <person name="Op Den Camp H."/>
            <person name="Overmann J."/>
            <person name="Amann R."/>
            <person name="Jetten M.S.M."/>
            <person name="Mascher T."/>
            <person name="Medema M.H."/>
            <person name="Devos D.P."/>
            <person name="Kaster A.-K."/>
            <person name="Ovreas L."/>
            <person name="Rohde M."/>
            <person name="Galperin M.Y."/>
            <person name="Jogler C."/>
        </authorList>
    </citation>
    <scope>NUCLEOTIDE SEQUENCE [LARGE SCALE GENOMIC DNA]</scope>
    <source>
        <strain evidence="2 3">V7</strain>
    </source>
</reference>
<protein>
    <recommendedName>
        <fullName evidence="4">Type II secretion system protein J</fullName>
    </recommendedName>
</protein>
<sequence>MNQSNVRPRRPTLAMGKVHPGFTLMELIVAVVLSVIASGCVLVAGRQIITASNDIRDDLRTSINPRLIGDQMRRDFIHADRIQWWNDGIQLSGLIHRDTSIGTPTGRSATVRYQVVPISQRQSERTNDRFNRWLLRHQWQSDPLTGRMVNYQVEPISDDVGRLDVTHDLWQDDLRSDVMPPVIRIRLTDSRGMEQIALVIRHHEGL</sequence>
<dbReference type="Proteomes" id="UP000316476">
    <property type="component" value="Unassembled WGS sequence"/>
</dbReference>
<keyword evidence="1" id="KW-1133">Transmembrane helix</keyword>
<evidence type="ECO:0000256" key="1">
    <source>
        <dbReference type="SAM" id="Phobius"/>
    </source>
</evidence>